<keyword evidence="6 12" id="KW-0560">Oxidoreductase</keyword>
<feature type="domain" description="Cytochrome c" evidence="11">
    <location>
        <begin position="26"/>
        <end position="151"/>
    </location>
</feature>
<keyword evidence="4 10" id="KW-0732">Signal</keyword>
<evidence type="ECO:0000256" key="6">
    <source>
        <dbReference type="ARBA" id="ARBA00023002"/>
    </source>
</evidence>
<feature type="binding site" description="covalent" evidence="8">
    <location>
        <position position="48"/>
    </location>
    <ligand>
        <name>heme c</name>
        <dbReference type="ChEBI" id="CHEBI:61717"/>
        <label>1</label>
    </ligand>
</feature>
<feature type="binding site" description="covalent" evidence="8">
    <location>
        <position position="228"/>
    </location>
    <ligand>
        <name>heme c</name>
        <dbReference type="ChEBI" id="CHEBI:61717"/>
        <label>2</label>
    </ligand>
</feature>
<organism evidence="12">
    <name type="scientific">Catillopecten margaritatus gill symbiont</name>
    <dbReference type="NCBI Taxonomy" id="3083288"/>
    <lineage>
        <taxon>Bacteria</taxon>
        <taxon>Pseudomonadati</taxon>
        <taxon>Pseudomonadota</taxon>
        <taxon>Gammaproteobacteria</taxon>
        <taxon>sulfur-oxidizing symbionts</taxon>
    </lineage>
</organism>
<keyword evidence="5" id="KW-0574">Periplasm</keyword>
<evidence type="ECO:0000259" key="11">
    <source>
        <dbReference type="PROSITE" id="PS51007"/>
    </source>
</evidence>
<evidence type="ECO:0000256" key="4">
    <source>
        <dbReference type="ARBA" id="ARBA00022729"/>
    </source>
</evidence>
<protein>
    <submittedName>
        <fullName evidence="12">Methylamine utilization protein MauG</fullName>
        <ecNumber evidence="12">1.-.-.-</ecNumber>
    </submittedName>
</protein>
<dbReference type="GO" id="GO:0020037">
    <property type="term" value="F:heme binding"/>
    <property type="evidence" value="ECO:0007669"/>
    <property type="project" value="InterPro"/>
</dbReference>
<dbReference type="InterPro" id="IPR009056">
    <property type="entry name" value="Cyt_c-like_dom"/>
</dbReference>
<evidence type="ECO:0000256" key="8">
    <source>
        <dbReference type="PIRSR" id="PIRSR000294-1"/>
    </source>
</evidence>
<dbReference type="SUPFAM" id="SSF46626">
    <property type="entry name" value="Cytochrome c"/>
    <property type="match status" value="2"/>
</dbReference>
<feature type="binding site" description="covalent" evidence="8">
    <location>
        <position position="51"/>
    </location>
    <ligand>
        <name>heme c</name>
        <dbReference type="ChEBI" id="CHEBI:61717"/>
        <label>1</label>
    </ligand>
</feature>
<name>A0AAU6PFE6_9GAMM</name>
<proteinExistence type="predicted"/>
<accession>A0AAU6PFE6</accession>
<dbReference type="EMBL" id="CP138327">
    <property type="protein sequence ID" value="WXT99727.1"/>
    <property type="molecule type" value="Genomic_DNA"/>
</dbReference>
<evidence type="ECO:0000256" key="9">
    <source>
        <dbReference type="PIRSR" id="PIRSR000294-2"/>
    </source>
</evidence>
<evidence type="ECO:0000256" key="10">
    <source>
        <dbReference type="SAM" id="SignalP"/>
    </source>
</evidence>
<dbReference type="InterPro" id="IPR036909">
    <property type="entry name" value="Cyt_c-like_dom_sf"/>
</dbReference>
<feature type="signal peptide" evidence="10">
    <location>
        <begin position="1"/>
        <end position="20"/>
    </location>
</feature>
<evidence type="ECO:0000256" key="2">
    <source>
        <dbReference type="ARBA" id="ARBA00022617"/>
    </source>
</evidence>
<evidence type="ECO:0000313" key="12">
    <source>
        <dbReference type="EMBL" id="WXT99727.1"/>
    </source>
</evidence>
<dbReference type="GO" id="GO:0009055">
    <property type="term" value="F:electron transfer activity"/>
    <property type="evidence" value="ECO:0007669"/>
    <property type="project" value="InterPro"/>
</dbReference>
<keyword evidence="2 8" id="KW-0349">Heme</keyword>
<feature type="binding site" description="covalent" evidence="8">
    <location>
        <position position="225"/>
    </location>
    <ligand>
        <name>heme c</name>
        <dbReference type="ChEBI" id="CHEBI:61717"/>
        <label>2</label>
    </ligand>
</feature>
<feature type="chain" id="PRO_5043896249" evidence="10">
    <location>
        <begin position="21"/>
        <end position="380"/>
    </location>
</feature>
<dbReference type="AlphaFoldDB" id="A0AAU6PFE6"/>
<keyword evidence="7 9" id="KW-0408">Iron</keyword>
<dbReference type="InterPro" id="IPR026259">
    <property type="entry name" value="MauG/Cytc_peroxidase"/>
</dbReference>
<comment type="subcellular location">
    <subcellularLocation>
        <location evidence="1">Periplasm</location>
    </subcellularLocation>
</comment>
<dbReference type="InterPro" id="IPR051395">
    <property type="entry name" value="Cytochrome_c_Peroxidase/MauG"/>
</dbReference>
<sequence>MKTKLLLLPLILLLNACGTEQDMSAAKQLLGQQLFFDPILSNNQTQSCSTCHNPDFGFIDNRDNGINGINGAASLGDDGKSLGDRNTPSAAYAMFSPDFHFDKKNQQWVGGQFLDGREQDLKGQAGGPPLNPVEMNMPNKQALLARFQNHPTYGTQFKDIYGDDIFNDADKAYAAMAQSIAEFEKTKVFAPFDSKYDRYLAGKYEFTDLEDLGHSLFFSNNNTNCATCHQLKKSDDAKGETFSNYEYHNIGVPINTALRTKNGVKAIDKGLLNNPKVNNAKQKGKFKTPSLRNIAITAPYMHNGVFKNLETVIVFYDKYINKNRTTNPETHQPWATAEVPETINFDDLRKGKKLSDKKVNALVAFLKTLTDKRYEHLLEK</sequence>
<feature type="binding site" description="axial binding residue" evidence="9">
    <location>
        <position position="52"/>
    </location>
    <ligand>
        <name>heme c</name>
        <dbReference type="ChEBI" id="CHEBI:61717"/>
        <label>1</label>
    </ligand>
    <ligandPart>
        <name>Fe</name>
        <dbReference type="ChEBI" id="CHEBI:18248"/>
    </ligandPart>
</feature>
<comment type="PTM">
    <text evidence="8">Binds 2 heme groups per subunit.</text>
</comment>
<dbReference type="GO" id="GO:0004130">
    <property type="term" value="F:cytochrome-c peroxidase activity"/>
    <property type="evidence" value="ECO:0007669"/>
    <property type="project" value="TreeGrafter"/>
</dbReference>
<dbReference type="GO" id="GO:0042597">
    <property type="term" value="C:periplasmic space"/>
    <property type="evidence" value="ECO:0007669"/>
    <property type="project" value="UniProtKB-SubCell"/>
</dbReference>
<keyword evidence="3 9" id="KW-0479">Metal-binding</keyword>
<evidence type="ECO:0000256" key="5">
    <source>
        <dbReference type="ARBA" id="ARBA00022764"/>
    </source>
</evidence>
<dbReference type="PANTHER" id="PTHR30600:SF10">
    <property type="entry name" value="BLL6722 PROTEIN"/>
    <property type="match status" value="1"/>
</dbReference>
<dbReference type="PANTHER" id="PTHR30600">
    <property type="entry name" value="CYTOCHROME C PEROXIDASE-RELATED"/>
    <property type="match status" value="1"/>
</dbReference>
<dbReference type="EC" id="1.-.-.-" evidence="12"/>
<dbReference type="Pfam" id="PF03150">
    <property type="entry name" value="CCP_MauG"/>
    <property type="match status" value="1"/>
</dbReference>
<dbReference type="GO" id="GO:0046872">
    <property type="term" value="F:metal ion binding"/>
    <property type="evidence" value="ECO:0007669"/>
    <property type="project" value="UniProtKB-KW"/>
</dbReference>
<dbReference type="PROSITE" id="PS51007">
    <property type="entry name" value="CYTC"/>
    <property type="match status" value="2"/>
</dbReference>
<feature type="domain" description="Cytochrome c" evidence="11">
    <location>
        <begin position="208"/>
        <end position="370"/>
    </location>
</feature>
<dbReference type="Gene3D" id="1.10.760.10">
    <property type="entry name" value="Cytochrome c-like domain"/>
    <property type="match status" value="2"/>
</dbReference>
<dbReference type="InterPro" id="IPR004852">
    <property type="entry name" value="Di-haem_cyt_c_peroxidsae"/>
</dbReference>
<reference evidence="12" key="1">
    <citation type="submission" date="2023-10" db="EMBL/GenBank/DDBJ databases">
        <title>The first scallop-associated chemosynthetic bacterial symbiont.</title>
        <authorList>
            <person name="Lin Y.-T."/>
            <person name="Sun J."/>
            <person name="Ip J.C.-H."/>
            <person name="He X."/>
            <person name="Gao Z.-M."/>
            <person name="Perez M."/>
            <person name="Xu T."/>
            <person name="Qian P.-Y."/>
            <person name="Qiu J.-W."/>
        </authorList>
    </citation>
    <scope>NUCLEOTIDE SEQUENCE</scope>
    <source>
        <strain evidence="12">Gill1</strain>
    </source>
</reference>
<evidence type="ECO:0000256" key="3">
    <source>
        <dbReference type="ARBA" id="ARBA00022723"/>
    </source>
</evidence>
<evidence type="ECO:0000256" key="1">
    <source>
        <dbReference type="ARBA" id="ARBA00004418"/>
    </source>
</evidence>
<feature type="binding site" description="axial binding residue" evidence="9">
    <location>
        <position position="229"/>
    </location>
    <ligand>
        <name>heme c</name>
        <dbReference type="ChEBI" id="CHEBI:61717"/>
        <label>2</label>
    </ligand>
    <ligandPart>
        <name>Fe</name>
        <dbReference type="ChEBI" id="CHEBI:18248"/>
    </ligandPart>
</feature>
<comment type="cofactor">
    <cofactor evidence="8">
        <name>heme</name>
        <dbReference type="ChEBI" id="CHEBI:30413"/>
    </cofactor>
    <text evidence="8">Binds 2 heme groups.</text>
</comment>
<gene>
    <name evidence="12" type="primary">mauG</name>
    <name evidence="12" type="ORF">Ctma_0431</name>
</gene>
<dbReference type="PIRSF" id="PIRSF000294">
    <property type="entry name" value="Cytochrome-c_peroxidase"/>
    <property type="match status" value="1"/>
</dbReference>
<evidence type="ECO:0000256" key="7">
    <source>
        <dbReference type="ARBA" id="ARBA00023004"/>
    </source>
</evidence>